<dbReference type="InterPro" id="IPR040511">
    <property type="entry name" value="AGS_C"/>
</dbReference>
<evidence type="ECO:0000259" key="1">
    <source>
        <dbReference type="Pfam" id="PF18134"/>
    </source>
</evidence>
<dbReference type="AlphaFoldDB" id="A0A0R2A8S7"/>
<keyword evidence="3" id="KW-1185">Reference proteome</keyword>
<proteinExistence type="predicted"/>
<organism evidence="2 3">
    <name type="scientific">Ligilactobacillus agilis DSM 20509</name>
    <dbReference type="NCBI Taxonomy" id="1423718"/>
    <lineage>
        <taxon>Bacteria</taxon>
        <taxon>Bacillati</taxon>
        <taxon>Bacillota</taxon>
        <taxon>Bacilli</taxon>
        <taxon>Lactobacillales</taxon>
        <taxon>Lactobacillaceae</taxon>
        <taxon>Ligilactobacillus</taxon>
    </lineage>
</organism>
<evidence type="ECO:0000313" key="3">
    <source>
        <dbReference type="Proteomes" id="UP000051008"/>
    </source>
</evidence>
<dbReference type="Pfam" id="PF18144">
    <property type="entry name" value="SMODS"/>
    <property type="match status" value="1"/>
</dbReference>
<evidence type="ECO:0000313" key="2">
    <source>
        <dbReference type="EMBL" id="KRM62898.1"/>
    </source>
</evidence>
<dbReference type="PATRIC" id="fig|1423718.3.peg.1194"/>
<sequence>MLSQKEALRRKFAQADFTDDVMFSLIMSQPEICKRFLQAVLPAYDFDHIKVTPQKYLKTSYVTRAGRLDLLCTDENGTQFNVELQMVDEHNLAKRSRYYHALLANNMLAPGEDYQNLKETYVIFLYGFDPFGLGWAVTDYQMTANHGKHILGDGTHKLILNAKGDWREVNDELKGIFQLVFKGDGQVVVISFRDGVIELVPGFEQSDGNYKYPDSNNGGSWKITKPIPEQEETTNMSDKTNSHYKYLSQLLRKWKNNIGFKFKGLLIDTMVKKFIDADEQREQISFSDYSVLLVDLFEFLSKEDAEKAYWFALGSNQQISNDDNGKFIKKAKKAYNKLKDIGDEAELEKEYRNLFGSDFAKESESLQNKAPNEEFVEKKFIIDIRYNMKLDCTITQNGFRPKRLRDFLAKHWKLKINKTLEFEVVNNDIPSDLLPNVKWYWKVRNVGIEAKKRNKERGQIFIDRKIRREETDFDGNHYVECYAVVDNIVIARDRISVPISKLTGKD</sequence>
<dbReference type="Pfam" id="PF12784">
    <property type="entry name" value="PDDEXK_2"/>
    <property type="match status" value="1"/>
</dbReference>
<dbReference type="Pfam" id="PF18134">
    <property type="entry name" value="AGS_C"/>
    <property type="match status" value="1"/>
</dbReference>
<reference evidence="2 3" key="1">
    <citation type="journal article" date="2015" name="Genome Announc.">
        <title>Expanding the biotechnology potential of lactobacilli through comparative genomics of 213 strains and associated genera.</title>
        <authorList>
            <person name="Sun Z."/>
            <person name="Harris H.M."/>
            <person name="McCann A."/>
            <person name="Guo C."/>
            <person name="Argimon S."/>
            <person name="Zhang W."/>
            <person name="Yang X."/>
            <person name="Jeffery I.B."/>
            <person name="Cooney J.C."/>
            <person name="Kagawa T.F."/>
            <person name="Liu W."/>
            <person name="Song Y."/>
            <person name="Salvetti E."/>
            <person name="Wrobel A."/>
            <person name="Rasinkangas P."/>
            <person name="Parkhill J."/>
            <person name="Rea M.C."/>
            <person name="O'Sullivan O."/>
            <person name="Ritari J."/>
            <person name="Douillard F.P."/>
            <person name="Paul Ross R."/>
            <person name="Yang R."/>
            <person name="Briner A.E."/>
            <person name="Felis G.E."/>
            <person name="de Vos W.M."/>
            <person name="Barrangou R."/>
            <person name="Klaenhammer T.R."/>
            <person name="Caufield P.W."/>
            <person name="Cui Y."/>
            <person name="Zhang H."/>
            <person name="O'Toole P.W."/>
        </authorList>
    </citation>
    <scope>NUCLEOTIDE SEQUENCE [LARGE SCALE GENOMIC DNA]</scope>
    <source>
        <strain evidence="2 3">DSM 20509</strain>
    </source>
</reference>
<comment type="caution">
    <text evidence="2">The sequence shown here is derived from an EMBL/GenBank/DDBJ whole genome shotgun (WGS) entry which is preliminary data.</text>
</comment>
<dbReference type="RefSeq" id="WP_056977738.1">
    <property type="nucleotide sequence ID" value="NZ_AYYP01000072.1"/>
</dbReference>
<dbReference type="EMBL" id="AYYP01000072">
    <property type="protein sequence ID" value="KRM62898.1"/>
    <property type="molecule type" value="Genomic_DNA"/>
</dbReference>
<dbReference type="NCBIfam" id="TIGR01784">
    <property type="entry name" value="T_den_put_tspse"/>
    <property type="match status" value="1"/>
</dbReference>
<feature type="domain" description="Adenylyl/Guanylyl and SMODS C-terminal sensor" evidence="1">
    <location>
        <begin position="372"/>
        <end position="500"/>
    </location>
</feature>
<dbReference type="PANTHER" id="PTHR41317">
    <property type="entry name" value="PD-(D_E)XK NUCLEASE FAMILY TRANSPOSASE"/>
    <property type="match status" value="1"/>
</dbReference>
<dbReference type="PANTHER" id="PTHR41317:SF1">
    <property type="entry name" value="PD-(D_E)XK NUCLEASE FAMILY TRANSPOSASE"/>
    <property type="match status" value="1"/>
</dbReference>
<protein>
    <recommendedName>
        <fullName evidence="1">Adenylyl/Guanylyl and SMODS C-terminal sensor domain-containing protein</fullName>
    </recommendedName>
</protein>
<dbReference type="InterPro" id="IPR010106">
    <property type="entry name" value="RpnA"/>
</dbReference>
<name>A0A0R2A8S7_9LACO</name>
<accession>A0A0R2A8S7</accession>
<gene>
    <name evidence="2" type="ORF">FC14_GL001136</name>
</gene>
<dbReference type="Proteomes" id="UP000051008">
    <property type="component" value="Unassembled WGS sequence"/>
</dbReference>
<dbReference type="OrthoDB" id="7572058at2"/>